<evidence type="ECO:0000256" key="8">
    <source>
        <dbReference type="HAMAP-Rule" id="MF_00478"/>
    </source>
</evidence>
<evidence type="ECO:0000256" key="7">
    <source>
        <dbReference type="ARBA" id="ARBA00023136"/>
    </source>
</evidence>
<dbReference type="EMBL" id="FORX01000005">
    <property type="protein sequence ID" value="SFJ66728.1"/>
    <property type="molecule type" value="Genomic_DNA"/>
</dbReference>
<name>A0A1I3T6F8_9BACT</name>
<feature type="transmembrane region" description="Helical" evidence="8">
    <location>
        <begin position="70"/>
        <end position="92"/>
    </location>
</feature>
<evidence type="ECO:0000256" key="6">
    <source>
        <dbReference type="ARBA" id="ARBA00022989"/>
    </source>
</evidence>
<protein>
    <recommendedName>
        <fullName evidence="8">Ion-translocating oxidoreductase complex subunit E</fullName>
        <ecNumber evidence="8">7.-.-.-</ecNumber>
    </recommendedName>
    <alternativeName>
        <fullName evidence="8">Rnf electron transport complex subunit E</fullName>
    </alternativeName>
</protein>
<accession>A0A1I3T6F8</accession>
<dbReference type="OrthoDB" id="9782945at2"/>
<keyword evidence="6 8" id="KW-1133">Transmembrane helix</keyword>
<evidence type="ECO:0000256" key="2">
    <source>
        <dbReference type="ARBA" id="ARBA00022448"/>
    </source>
</evidence>
<dbReference type="STRING" id="52560.SAMN04488082_105112"/>
<evidence type="ECO:0000256" key="1">
    <source>
        <dbReference type="ARBA" id="ARBA00004127"/>
    </source>
</evidence>
<keyword evidence="5 8" id="KW-0249">Electron transport</keyword>
<evidence type="ECO:0000256" key="5">
    <source>
        <dbReference type="ARBA" id="ARBA00022982"/>
    </source>
</evidence>
<keyword evidence="4 8" id="KW-1278">Translocase</keyword>
<comment type="similarity">
    <text evidence="8">Belongs to the NqrDE/RnfAE family.</text>
</comment>
<feature type="transmembrane region" description="Helical" evidence="8">
    <location>
        <begin position="98"/>
        <end position="115"/>
    </location>
</feature>
<dbReference type="GO" id="GO:0012505">
    <property type="term" value="C:endomembrane system"/>
    <property type="evidence" value="ECO:0007669"/>
    <property type="project" value="UniProtKB-SubCell"/>
</dbReference>
<evidence type="ECO:0000256" key="3">
    <source>
        <dbReference type="ARBA" id="ARBA00022692"/>
    </source>
</evidence>
<dbReference type="PANTHER" id="PTHR30586:SF0">
    <property type="entry name" value="ION-TRANSLOCATING OXIDOREDUCTASE COMPLEX SUBUNIT E"/>
    <property type="match status" value="1"/>
</dbReference>
<organism evidence="9 10">
    <name type="scientific">Desulfomicrobium apsheronum</name>
    <dbReference type="NCBI Taxonomy" id="52560"/>
    <lineage>
        <taxon>Bacteria</taxon>
        <taxon>Pseudomonadati</taxon>
        <taxon>Thermodesulfobacteriota</taxon>
        <taxon>Desulfovibrionia</taxon>
        <taxon>Desulfovibrionales</taxon>
        <taxon>Desulfomicrobiaceae</taxon>
        <taxon>Desulfomicrobium</taxon>
    </lineage>
</organism>
<dbReference type="InterPro" id="IPR003667">
    <property type="entry name" value="NqrDE/RnfAE"/>
</dbReference>
<dbReference type="AlphaFoldDB" id="A0A1I3T6F8"/>
<comment type="function">
    <text evidence="8">Part of a membrane-bound complex that couples electron transfer with translocation of ions across the membrane.</text>
</comment>
<feature type="transmembrane region" description="Helical" evidence="8">
    <location>
        <begin position="127"/>
        <end position="148"/>
    </location>
</feature>
<dbReference type="Proteomes" id="UP000198635">
    <property type="component" value="Unassembled WGS sequence"/>
</dbReference>
<dbReference type="HAMAP" id="MF_00478">
    <property type="entry name" value="RsxE_RnfE"/>
    <property type="match status" value="1"/>
</dbReference>
<dbReference type="RefSeq" id="WP_092373572.1">
    <property type="nucleotide sequence ID" value="NZ_FORX01000005.1"/>
</dbReference>
<comment type="subunit">
    <text evidence="8">The complex is composed of six subunits: RnfA, RnfB, RnfC, RnfD, RnfE and RnfG.</text>
</comment>
<evidence type="ECO:0000256" key="4">
    <source>
        <dbReference type="ARBA" id="ARBA00022967"/>
    </source>
</evidence>
<dbReference type="GO" id="GO:0022900">
    <property type="term" value="P:electron transport chain"/>
    <property type="evidence" value="ECO:0007669"/>
    <property type="project" value="UniProtKB-UniRule"/>
</dbReference>
<keyword evidence="10" id="KW-1185">Reference proteome</keyword>
<feature type="transmembrane region" description="Helical" evidence="8">
    <location>
        <begin position="44"/>
        <end position="63"/>
    </location>
</feature>
<gene>
    <name evidence="8" type="primary">rnfE</name>
    <name evidence="9" type="ORF">SAMN04488082_105112</name>
</gene>
<dbReference type="NCBIfam" id="NF009070">
    <property type="entry name" value="PRK12405.1"/>
    <property type="match status" value="1"/>
</dbReference>
<keyword evidence="8" id="KW-1003">Cell membrane</keyword>
<reference evidence="10" key="1">
    <citation type="submission" date="2016-10" db="EMBL/GenBank/DDBJ databases">
        <authorList>
            <person name="Varghese N."/>
            <person name="Submissions S."/>
        </authorList>
    </citation>
    <scope>NUCLEOTIDE SEQUENCE [LARGE SCALE GENOMIC DNA]</scope>
    <source>
        <strain evidence="10">DSM 5918</strain>
    </source>
</reference>
<dbReference type="PIRSF" id="PIRSF006102">
    <property type="entry name" value="NQR_DE"/>
    <property type="match status" value="1"/>
</dbReference>
<dbReference type="GO" id="GO:0005886">
    <property type="term" value="C:plasma membrane"/>
    <property type="evidence" value="ECO:0007669"/>
    <property type="project" value="UniProtKB-SubCell"/>
</dbReference>
<keyword evidence="3 8" id="KW-0812">Transmembrane</keyword>
<dbReference type="InterPro" id="IPR010968">
    <property type="entry name" value="RnfE"/>
</dbReference>
<keyword evidence="2 8" id="KW-0813">Transport</keyword>
<dbReference type="NCBIfam" id="TIGR01948">
    <property type="entry name" value="rnfE"/>
    <property type="match status" value="1"/>
</dbReference>
<sequence length="239" mass="25586">MATMMQEFTKGLWKEIPPFRLVLGLCPTLAVTNSAENGLGMGAAVIFVLSLSNVIISLVRKIIPKKVRIVCFIAIAASLVVTVEMLMQAYAYPLYQQLGIFVPLIVVNCIILGRAEGFASKNPPHMALADGLGMGIGFTLSLTFIGSLRESLGAGTLFGVDLFGPSFEPFTFMVQAPGAFISLGLILAGMNFFTAWQAKRSGVELDPNFDAGCRGCGACKGLEKIVNQKKLDRLESAKS</sequence>
<evidence type="ECO:0000313" key="9">
    <source>
        <dbReference type="EMBL" id="SFJ66728.1"/>
    </source>
</evidence>
<dbReference type="Pfam" id="PF02508">
    <property type="entry name" value="Rnf-Nqr"/>
    <property type="match status" value="1"/>
</dbReference>
<evidence type="ECO:0000313" key="10">
    <source>
        <dbReference type="Proteomes" id="UP000198635"/>
    </source>
</evidence>
<keyword evidence="7 8" id="KW-0472">Membrane</keyword>
<comment type="subcellular location">
    <subcellularLocation>
        <location evidence="8">Cell membrane</location>
        <topology evidence="8">Multi-pass membrane protein</topology>
    </subcellularLocation>
    <subcellularLocation>
        <location evidence="1">Endomembrane system</location>
        <topology evidence="1">Multi-pass membrane protein</topology>
    </subcellularLocation>
</comment>
<proteinExistence type="inferred from homology"/>
<dbReference type="EC" id="7.-.-.-" evidence="8"/>
<feature type="transmembrane region" description="Helical" evidence="8">
    <location>
        <begin position="172"/>
        <end position="193"/>
    </location>
</feature>
<dbReference type="PANTHER" id="PTHR30586">
    <property type="entry name" value="ELECTRON TRANSPORT COMPLEX PROTEIN RNFE"/>
    <property type="match status" value="1"/>
</dbReference>